<dbReference type="GO" id="GO:0034727">
    <property type="term" value="P:piecemeal microautophagy of the nucleus"/>
    <property type="evidence" value="ECO:0007669"/>
    <property type="project" value="TreeGrafter"/>
</dbReference>
<keyword evidence="5" id="KW-0446">Lipid-binding</keyword>
<feature type="domain" description="PH" evidence="9">
    <location>
        <begin position="262"/>
        <end position="363"/>
    </location>
</feature>
<dbReference type="GO" id="GO:0032934">
    <property type="term" value="F:sterol binding"/>
    <property type="evidence" value="ECO:0007669"/>
    <property type="project" value="TreeGrafter"/>
</dbReference>
<evidence type="ECO:0000256" key="8">
    <source>
        <dbReference type="SAM" id="MobiDB-lite"/>
    </source>
</evidence>
<dbReference type="PROSITE" id="PS50088">
    <property type="entry name" value="ANK_REPEAT"/>
    <property type="match status" value="1"/>
</dbReference>
<dbReference type="PROSITE" id="PS50297">
    <property type="entry name" value="ANK_REP_REGION"/>
    <property type="match status" value="1"/>
</dbReference>
<feature type="region of interest" description="Disordered" evidence="8">
    <location>
        <begin position="732"/>
        <end position="754"/>
    </location>
</feature>
<dbReference type="GeneID" id="34519604"/>
<dbReference type="FunFam" id="2.40.160.120:FF:000001">
    <property type="entry name" value="Oxysterol-binding protein"/>
    <property type="match status" value="1"/>
</dbReference>
<dbReference type="Pfam" id="PF00169">
    <property type="entry name" value="PH"/>
    <property type="match status" value="1"/>
</dbReference>
<feature type="compositionally biased region" description="Basic residues" evidence="8">
    <location>
        <begin position="454"/>
        <end position="463"/>
    </location>
</feature>
<dbReference type="GO" id="GO:0120009">
    <property type="term" value="P:intermembrane lipid transfer"/>
    <property type="evidence" value="ECO:0007669"/>
    <property type="project" value="UniProtKB-ARBA"/>
</dbReference>
<dbReference type="Pfam" id="PF12796">
    <property type="entry name" value="Ank_2"/>
    <property type="match status" value="1"/>
</dbReference>
<protein>
    <recommendedName>
        <fullName evidence="9">PH domain-containing protein</fullName>
    </recommendedName>
</protein>
<dbReference type="Gene3D" id="3.30.70.3490">
    <property type="match status" value="1"/>
</dbReference>
<dbReference type="InterPro" id="IPR018494">
    <property type="entry name" value="Oxysterol-bd_CS"/>
</dbReference>
<dbReference type="Pfam" id="PF01237">
    <property type="entry name" value="Oxysterol_BP"/>
    <property type="match status" value="1"/>
</dbReference>
<evidence type="ECO:0000256" key="7">
    <source>
        <dbReference type="RuleBase" id="RU003844"/>
    </source>
</evidence>
<feature type="compositionally biased region" description="Polar residues" evidence="8">
    <location>
        <begin position="736"/>
        <end position="750"/>
    </location>
</feature>
<dbReference type="STRING" id="1382522.W6MIC9"/>
<dbReference type="SUPFAM" id="SSF48403">
    <property type="entry name" value="Ankyrin repeat"/>
    <property type="match status" value="1"/>
</dbReference>
<dbReference type="SUPFAM" id="SSF144000">
    <property type="entry name" value="Oxysterol-binding protein-like"/>
    <property type="match status" value="1"/>
</dbReference>
<dbReference type="OrthoDB" id="1854502at2759"/>
<evidence type="ECO:0000313" key="10">
    <source>
        <dbReference type="EMBL" id="CDK26209.1"/>
    </source>
</evidence>
<dbReference type="GO" id="GO:0097038">
    <property type="term" value="C:perinuclear endoplasmic reticulum"/>
    <property type="evidence" value="ECO:0007669"/>
    <property type="project" value="TreeGrafter"/>
</dbReference>
<gene>
    <name evidence="10" type="ORF">KUCA_T00002180001</name>
</gene>
<dbReference type="PANTHER" id="PTHR10972:SF205">
    <property type="entry name" value="OXYSTEROL-BINDING PROTEIN 1"/>
    <property type="match status" value="1"/>
</dbReference>
<proteinExistence type="inferred from homology"/>
<evidence type="ECO:0000256" key="1">
    <source>
        <dbReference type="ARBA" id="ARBA00008842"/>
    </source>
</evidence>
<dbReference type="Gene3D" id="2.40.160.120">
    <property type="match status" value="1"/>
</dbReference>
<dbReference type="Proteomes" id="UP000019384">
    <property type="component" value="Unassembled WGS sequence"/>
</dbReference>
<keyword evidence="6" id="KW-0040">ANK repeat</keyword>
<dbReference type="Gene3D" id="2.30.29.30">
    <property type="entry name" value="Pleckstrin-homology domain (PH domain)/Phosphotyrosine-binding domain (PTB)"/>
    <property type="match status" value="1"/>
</dbReference>
<dbReference type="HOGENOM" id="CLU_001040_1_1_1"/>
<dbReference type="PROSITE" id="PS50003">
    <property type="entry name" value="PH_DOMAIN"/>
    <property type="match status" value="1"/>
</dbReference>
<dbReference type="AlphaFoldDB" id="W6MIC9"/>
<evidence type="ECO:0000256" key="2">
    <source>
        <dbReference type="ARBA" id="ARBA00022448"/>
    </source>
</evidence>
<dbReference type="InterPro" id="IPR011993">
    <property type="entry name" value="PH-like_dom_sf"/>
</dbReference>
<dbReference type="InterPro" id="IPR002110">
    <property type="entry name" value="Ankyrin_rpt"/>
</dbReference>
<dbReference type="GO" id="GO:0005829">
    <property type="term" value="C:cytosol"/>
    <property type="evidence" value="ECO:0007669"/>
    <property type="project" value="TreeGrafter"/>
</dbReference>
<feature type="compositionally biased region" description="Polar residues" evidence="8">
    <location>
        <begin position="413"/>
        <end position="451"/>
    </location>
</feature>
<reference evidence="10" key="2">
    <citation type="submission" date="2014-02" db="EMBL/GenBank/DDBJ databases">
        <title>Complete DNA sequence of /Kuraishia capsulata/ illustrates novel genomic features among budding yeasts (/Saccharomycotina/).</title>
        <authorList>
            <person name="Morales L."/>
            <person name="Noel B."/>
            <person name="Porcel B."/>
            <person name="Marcet-Houben M."/>
            <person name="Hullo M-F."/>
            <person name="Sacerdot C."/>
            <person name="Tekaia F."/>
            <person name="Leh-Louis V."/>
            <person name="Despons L."/>
            <person name="Khanna V."/>
            <person name="Aury J-M."/>
            <person name="Barbe V."/>
            <person name="Couloux A."/>
            <person name="Labadie K."/>
            <person name="Pelletier E."/>
            <person name="Souciet J-L."/>
            <person name="Boekhout T."/>
            <person name="Gabaldon T."/>
            <person name="Wincker P."/>
            <person name="Dujon B."/>
        </authorList>
    </citation>
    <scope>NUCLEOTIDE SEQUENCE</scope>
    <source>
        <strain evidence="10">CBS 1993</strain>
    </source>
</reference>
<dbReference type="InterPro" id="IPR001849">
    <property type="entry name" value="PH_domain"/>
</dbReference>
<dbReference type="GO" id="GO:0006897">
    <property type="term" value="P:endocytosis"/>
    <property type="evidence" value="ECO:0007669"/>
    <property type="project" value="TreeGrafter"/>
</dbReference>
<dbReference type="InterPro" id="IPR000648">
    <property type="entry name" value="Oxysterol-bd"/>
</dbReference>
<dbReference type="RefSeq" id="XP_022458216.1">
    <property type="nucleotide sequence ID" value="XM_022604434.1"/>
</dbReference>
<dbReference type="GO" id="GO:0030011">
    <property type="term" value="P:maintenance of cell polarity"/>
    <property type="evidence" value="ECO:0007669"/>
    <property type="project" value="TreeGrafter"/>
</dbReference>
<dbReference type="Gene3D" id="1.25.40.20">
    <property type="entry name" value="Ankyrin repeat-containing domain"/>
    <property type="match status" value="2"/>
</dbReference>
<name>W6MIC9_9ASCO</name>
<keyword evidence="2" id="KW-0813">Transport</keyword>
<dbReference type="PROSITE" id="PS01013">
    <property type="entry name" value="OSBP"/>
    <property type="match status" value="1"/>
</dbReference>
<dbReference type="GO" id="GO:0005886">
    <property type="term" value="C:plasma membrane"/>
    <property type="evidence" value="ECO:0007669"/>
    <property type="project" value="TreeGrafter"/>
</dbReference>
<dbReference type="InterPro" id="IPR036770">
    <property type="entry name" value="Ankyrin_rpt-contain_sf"/>
</dbReference>
<dbReference type="InterPro" id="IPR037239">
    <property type="entry name" value="OSBP_sf"/>
</dbReference>
<dbReference type="EMBL" id="HG793126">
    <property type="protein sequence ID" value="CDK26209.1"/>
    <property type="molecule type" value="Genomic_DNA"/>
</dbReference>
<dbReference type="GO" id="GO:0006887">
    <property type="term" value="P:exocytosis"/>
    <property type="evidence" value="ECO:0007669"/>
    <property type="project" value="TreeGrafter"/>
</dbReference>
<evidence type="ECO:0000256" key="3">
    <source>
        <dbReference type="ARBA" id="ARBA00022553"/>
    </source>
</evidence>
<accession>W6MIC9</accession>
<keyword evidence="4" id="KW-0445">Lipid transport</keyword>
<reference evidence="10" key="1">
    <citation type="submission" date="2013-12" db="EMBL/GenBank/DDBJ databases">
        <authorList>
            <person name="Genoscope - CEA"/>
        </authorList>
    </citation>
    <scope>NUCLEOTIDE SEQUENCE</scope>
    <source>
        <strain evidence="10">CBS 1993</strain>
    </source>
</reference>
<organism evidence="10 11">
    <name type="scientific">Kuraishia capsulata CBS 1993</name>
    <dbReference type="NCBI Taxonomy" id="1382522"/>
    <lineage>
        <taxon>Eukaryota</taxon>
        <taxon>Fungi</taxon>
        <taxon>Dikarya</taxon>
        <taxon>Ascomycota</taxon>
        <taxon>Saccharomycotina</taxon>
        <taxon>Pichiomycetes</taxon>
        <taxon>Pichiales</taxon>
        <taxon>Pichiaceae</taxon>
        <taxon>Kuraishia</taxon>
    </lineage>
</organism>
<feature type="region of interest" description="Disordered" evidence="8">
    <location>
        <begin position="695"/>
        <end position="716"/>
    </location>
</feature>
<dbReference type="SMART" id="SM00248">
    <property type="entry name" value="ANK"/>
    <property type="match status" value="3"/>
</dbReference>
<sequence>MDSNAELQPQLKKLNSSLLRLKLLDALGSGDSVKLDAILEDVKSSDCLQDPAIAGVCSLLLHYAVQVAPISIVEYIVSKRLIGDINSTDADGNTPLHLACQSSRHDVIQYLMSLPTINDCILNKQMKQPIEVVTDMSTVQLVTDARTKFVEQKANELRTAFETRNFKKLEKLLSNPRVKELLDLNGTDPVTGDTVLLEFIKKNDQEMVKFILQNGGDPFKRNVSGKLPVDYATNSAMKKLLKESSKDQSMIDPGSAAPASGPPTYKGFLKKWTNFASGYKLRWFILDTECRLSYYKSPSDIHNSCRGMINLTNAYIKLDSSETSKFEIIIRNGNNSTPVKWHLKANHVTETNRWVWALQNAIRYSKDQRAKLLVQQQPQPPLKEKVSRNRESFDSARNNNTQNIGFSHKTHQRNPSATSNVSLSSMSDAEEASITNRLSSNTTNGIANTASAKKLPKSPRIKSIKKENFGLPNINENSRLQIPDVGSAQSSIRDDSSGIVGYDSTDDFNEDRYSEGDDEENDDDDANDFDIDSNTDSMAAKASTLNTELNVIHNQLLMEIQAFKDYLKHSAGDESVDVSSLTQVCGTILTSVETLNSRYFTTLKHRDAKILRSFQRQKEVSRLWEDSIKILEFDLIDRERKIVDLEDKLKTVKRALKGGAETGGIQISAPAKEAEVQKILDESDSDDDEFFDAQEAGRSDVPTPENEIDREPSSQASTALPAYMATSSAVAGIGPSNVSSDETSSITTKVETAKAPEDWQEASIPLVSEKQKAKYEQLLDEGLFVGYEDPIRTKLPLDDKRPKISLWGVLKSMVGKDMTKITLPVSFNECTSLLQRVAEDMEYTDLIDQAAHSDDSALRMVYVAGFAASEYASTIGRIAKPFNPLLGETYEYARPDKKYRFFVEQVSHHPPISAAYAESPYWDYYGESFVKSRFMGRSFDINPLGMWFLNVRPDHGVIDKFGKKVPEELYTWKKVTSSVIGIIIGNPSVDNFGDMHLKNHVTGDSLILHFKPRGWRASSAYELKGDVVDKNGKPCYSIGGHWNSKIFARKLNPDGNPPGEPFLIWQAAPRPEKMAFNLTTFASSLNALQPHLIPYLPPTDTRFRPDQRAMEEGDYDVAPGEKQRVEDKQRAAQKYRTEKGIQYKPHFFVKKRHPVTGDEYWEFNHEYWFLRKDKKLKELGDIF</sequence>
<dbReference type="GO" id="GO:0005635">
    <property type="term" value="C:nuclear envelope"/>
    <property type="evidence" value="ECO:0007669"/>
    <property type="project" value="TreeGrafter"/>
</dbReference>
<feature type="compositionally biased region" description="Acidic residues" evidence="8">
    <location>
        <begin position="516"/>
        <end position="533"/>
    </location>
</feature>
<dbReference type="SUPFAM" id="SSF50729">
    <property type="entry name" value="PH domain-like"/>
    <property type="match status" value="1"/>
</dbReference>
<feature type="region of interest" description="Disordered" evidence="8">
    <location>
        <begin position="375"/>
        <end position="534"/>
    </location>
</feature>
<evidence type="ECO:0000256" key="4">
    <source>
        <dbReference type="ARBA" id="ARBA00023055"/>
    </source>
</evidence>
<feature type="compositionally biased region" description="Polar residues" evidence="8">
    <location>
        <begin position="395"/>
        <end position="405"/>
    </location>
</feature>
<evidence type="ECO:0000256" key="5">
    <source>
        <dbReference type="ARBA" id="ARBA00023121"/>
    </source>
</evidence>
<feature type="compositionally biased region" description="Basic and acidic residues" evidence="8">
    <location>
        <begin position="382"/>
        <end position="394"/>
    </location>
</feature>
<feature type="repeat" description="ANK" evidence="6">
    <location>
        <begin position="91"/>
        <end position="113"/>
    </location>
</feature>
<comment type="similarity">
    <text evidence="1 7">Belongs to the OSBP family.</text>
</comment>
<dbReference type="PANTHER" id="PTHR10972">
    <property type="entry name" value="OXYSTEROL-BINDING PROTEIN-RELATED"/>
    <property type="match status" value="1"/>
</dbReference>
<evidence type="ECO:0000259" key="9">
    <source>
        <dbReference type="PROSITE" id="PS50003"/>
    </source>
</evidence>
<keyword evidence="11" id="KW-1185">Reference proteome</keyword>
<evidence type="ECO:0000256" key="6">
    <source>
        <dbReference type="PROSITE-ProRule" id="PRU00023"/>
    </source>
</evidence>
<keyword evidence="3" id="KW-0597">Phosphoprotein</keyword>
<evidence type="ECO:0000313" key="11">
    <source>
        <dbReference type="Proteomes" id="UP000019384"/>
    </source>
</evidence>
<dbReference type="SMART" id="SM00233">
    <property type="entry name" value="PH"/>
    <property type="match status" value="1"/>
</dbReference>